<feature type="domain" description="Tr-type G" evidence="7">
    <location>
        <begin position="107"/>
        <end position="276"/>
    </location>
</feature>
<dbReference type="PRINTS" id="PR00315">
    <property type="entry name" value="ELONGATNFCT"/>
</dbReference>
<dbReference type="SUPFAM" id="SSF52540">
    <property type="entry name" value="P-loop containing nucleoside triphosphate hydrolases"/>
    <property type="match status" value="1"/>
</dbReference>
<accession>L8GN76</accession>
<keyword evidence="3" id="KW-0547">Nucleotide-binding</keyword>
<feature type="compositionally biased region" description="Acidic residues" evidence="6">
    <location>
        <begin position="425"/>
        <end position="460"/>
    </location>
</feature>
<proteinExistence type="inferred from homology"/>
<dbReference type="VEuPathDB" id="AmoebaDB:ACA1_038510"/>
<dbReference type="InterPro" id="IPR005225">
    <property type="entry name" value="Small_GTP-bd"/>
</dbReference>
<evidence type="ECO:0000256" key="2">
    <source>
        <dbReference type="ARBA" id="ARBA00022540"/>
    </source>
</evidence>
<dbReference type="SUPFAM" id="SSF50447">
    <property type="entry name" value="Translation proteins"/>
    <property type="match status" value="1"/>
</dbReference>
<dbReference type="Pfam" id="PF00009">
    <property type="entry name" value="GTP_EFTU"/>
    <property type="match status" value="1"/>
</dbReference>
<dbReference type="InterPro" id="IPR053905">
    <property type="entry name" value="EF-G-like_DII"/>
</dbReference>
<keyword evidence="2" id="KW-0396">Initiation factor</keyword>
<dbReference type="Gene3D" id="2.40.30.10">
    <property type="entry name" value="Translation factors"/>
    <property type="match status" value="1"/>
</dbReference>
<dbReference type="RefSeq" id="XP_004335679.1">
    <property type="nucleotide sequence ID" value="XM_004335631.1"/>
</dbReference>
<evidence type="ECO:0000256" key="3">
    <source>
        <dbReference type="ARBA" id="ARBA00022741"/>
    </source>
</evidence>
<dbReference type="GO" id="GO:0005525">
    <property type="term" value="F:GTP binding"/>
    <property type="evidence" value="ECO:0007669"/>
    <property type="project" value="UniProtKB-KW"/>
</dbReference>
<dbReference type="Pfam" id="PF11987">
    <property type="entry name" value="IF-2"/>
    <property type="match status" value="1"/>
</dbReference>
<dbReference type="InterPro" id="IPR027417">
    <property type="entry name" value="P-loop_NTPase"/>
</dbReference>
<dbReference type="KEGG" id="acan:ACA1_038510"/>
<dbReference type="EMBL" id="KB008087">
    <property type="protein sequence ID" value="ELR13666.1"/>
    <property type="molecule type" value="Genomic_DNA"/>
</dbReference>
<organism evidence="8 9">
    <name type="scientific">Acanthamoeba castellanii (strain ATCC 30010 / Neff)</name>
    <dbReference type="NCBI Taxonomy" id="1257118"/>
    <lineage>
        <taxon>Eukaryota</taxon>
        <taxon>Amoebozoa</taxon>
        <taxon>Discosea</taxon>
        <taxon>Longamoebia</taxon>
        <taxon>Centramoebida</taxon>
        <taxon>Acanthamoebidae</taxon>
        <taxon>Acanthamoeba</taxon>
    </lineage>
</organism>
<keyword evidence="5" id="KW-0342">GTP-binding</keyword>
<evidence type="ECO:0000313" key="8">
    <source>
        <dbReference type="EMBL" id="ELR13666.1"/>
    </source>
</evidence>
<dbReference type="NCBIfam" id="TIGR00231">
    <property type="entry name" value="small_GTP"/>
    <property type="match status" value="1"/>
</dbReference>
<evidence type="ECO:0000313" key="9">
    <source>
        <dbReference type="Proteomes" id="UP000011083"/>
    </source>
</evidence>
<dbReference type="InterPro" id="IPR036925">
    <property type="entry name" value="TIF_IF2_dom3_sf"/>
</dbReference>
<evidence type="ECO:0000259" key="7">
    <source>
        <dbReference type="PROSITE" id="PS51722"/>
    </source>
</evidence>
<dbReference type="PANTHER" id="PTHR43381">
    <property type="entry name" value="TRANSLATION INITIATION FACTOR IF-2-RELATED"/>
    <property type="match status" value="1"/>
</dbReference>
<dbReference type="InterPro" id="IPR000795">
    <property type="entry name" value="T_Tr_GTP-bd_dom"/>
</dbReference>
<dbReference type="PROSITE" id="PS51722">
    <property type="entry name" value="G_TR_2"/>
    <property type="match status" value="1"/>
</dbReference>
<comment type="similarity">
    <text evidence="1">Belongs to the TRAFAC class translation factor GTPase superfamily. Classic translation factor GTPase family. IF-2 subfamily.</text>
</comment>
<dbReference type="OrthoDB" id="361630at2759"/>
<evidence type="ECO:0000256" key="5">
    <source>
        <dbReference type="ARBA" id="ARBA00023134"/>
    </source>
</evidence>
<dbReference type="GO" id="GO:0005737">
    <property type="term" value="C:cytoplasm"/>
    <property type="evidence" value="ECO:0007669"/>
    <property type="project" value="TreeGrafter"/>
</dbReference>
<dbReference type="InterPro" id="IPR023115">
    <property type="entry name" value="TIF_IF2_dom3"/>
</dbReference>
<keyword evidence="9" id="KW-1185">Reference proteome</keyword>
<dbReference type="Pfam" id="PF22042">
    <property type="entry name" value="EF-G_D2"/>
    <property type="match status" value="1"/>
</dbReference>
<dbReference type="STRING" id="1257118.L8GN76"/>
<dbReference type="PANTHER" id="PTHR43381:SF5">
    <property type="entry name" value="TR-TYPE G DOMAIN-CONTAINING PROTEIN"/>
    <property type="match status" value="1"/>
</dbReference>
<dbReference type="GO" id="GO:0003743">
    <property type="term" value="F:translation initiation factor activity"/>
    <property type="evidence" value="ECO:0007669"/>
    <property type="project" value="UniProtKB-KW"/>
</dbReference>
<evidence type="ECO:0000256" key="4">
    <source>
        <dbReference type="ARBA" id="ARBA00022917"/>
    </source>
</evidence>
<evidence type="ECO:0000256" key="6">
    <source>
        <dbReference type="SAM" id="MobiDB-lite"/>
    </source>
</evidence>
<dbReference type="Gene3D" id="3.40.50.10050">
    <property type="entry name" value="Translation initiation factor IF- 2, domain 3"/>
    <property type="match status" value="1"/>
</dbReference>
<dbReference type="OMA" id="ESIGCIE"/>
<gene>
    <name evidence="8" type="ORF">ACA1_038510</name>
</gene>
<dbReference type="GO" id="GO:0003746">
    <property type="term" value="F:translation elongation factor activity"/>
    <property type="evidence" value="ECO:0007669"/>
    <property type="project" value="UniProtKB-KW"/>
</dbReference>
<dbReference type="Proteomes" id="UP000011083">
    <property type="component" value="Unassembled WGS sequence"/>
</dbReference>
<feature type="region of interest" description="Disordered" evidence="6">
    <location>
        <begin position="418"/>
        <end position="460"/>
    </location>
</feature>
<dbReference type="Gene3D" id="3.40.50.300">
    <property type="entry name" value="P-loop containing nucleotide triphosphate hydrolases"/>
    <property type="match status" value="1"/>
</dbReference>
<dbReference type="GO" id="GO:0003924">
    <property type="term" value="F:GTPase activity"/>
    <property type="evidence" value="ECO:0007669"/>
    <property type="project" value="InterPro"/>
</dbReference>
<keyword evidence="4" id="KW-0648">Protein biosynthesis</keyword>
<dbReference type="InterPro" id="IPR015760">
    <property type="entry name" value="TIF_IF2"/>
</dbReference>
<dbReference type="InterPro" id="IPR009000">
    <property type="entry name" value="Transl_B-barrel_sf"/>
</dbReference>
<dbReference type="AlphaFoldDB" id="L8GN76"/>
<keyword evidence="8" id="KW-0251">Elongation factor</keyword>
<name>L8GN76_ACACF</name>
<reference evidence="8 9" key="1">
    <citation type="journal article" date="2013" name="Genome Biol.">
        <title>Genome of Acanthamoeba castellanii highlights extensive lateral gene transfer and early evolution of tyrosine kinase signaling.</title>
        <authorList>
            <person name="Clarke M."/>
            <person name="Lohan A.J."/>
            <person name="Liu B."/>
            <person name="Lagkouvardos I."/>
            <person name="Roy S."/>
            <person name="Zafar N."/>
            <person name="Bertelli C."/>
            <person name="Schilde C."/>
            <person name="Kianianmomeni A."/>
            <person name="Burglin T.R."/>
            <person name="Frech C."/>
            <person name="Turcotte B."/>
            <person name="Kopec K.O."/>
            <person name="Synnott J.M."/>
            <person name="Choo C."/>
            <person name="Paponov I."/>
            <person name="Finkler A."/>
            <person name="Soon Heng Tan C."/>
            <person name="Hutchins A.P."/>
            <person name="Weinmeier T."/>
            <person name="Rattei T."/>
            <person name="Chu J.S."/>
            <person name="Gimenez G."/>
            <person name="Irimia M."/>
            <person name="Rigden D.J."/>
            <person name="Fitzpatrick D.A."/>
            <person name="Lorenzo-Morales J."/>
            <person name="Bateman A."/>
            <person name="Chiu C.H."/>
            <person name="Tang P."/>
            <person name="Hegemann P."/>
            <person name="Fromm H."/>
            <person name="Raoult D."/>
            <person name="Greub G."/>
            <person name="Miranda-Saavedra D."/>
            <person name="Chen N."/>
            <person name="Nash P."/>
            <person name="Ginger M.L."/>
            <person name="Horn M."/>
            <person name="Schaap P."/>
            <person name="Caler L."/>
            <person name="Loftus B."/>
        </authorList>
    </citation>
    <scope>NUCLEOTIDE SEQUENCE [LARGE SCALE GENOMIC DNA]</scope>
    <source>
        <strain evidence="8 9">Neff</strain>
    </source>
</reference>
<dbReference type="CDD" id="cd01887">
    <property type="entry name" value="IF2_eIF5B"/>
    <property type="match status" value="1"/>
</dbReference>
<dbReference type="SUPFAM" id="SSF52156">
    <property type="entry name" value="Initiation factor IF2/eIF5b, domain 3"/>
    <property type="match status" value="1"/>
</dbReference>
<dbReference type="GeneID" id="14914229"/>
<evidence type="ECO:0000256" key="1">
    <source>
        <dbReference type="ARBA" id="ARBA00007733"/>
    </source>
</evidence>
<protein>
    <submittedName>
        <fullName evidence="8">Elongation factor Tu GTP binding domain containing protein</fullName>
    </submittedName>
</protein>
<sequence length="564" mass="62570">MVWHPLVEGREKIVKEAKLPPFIRARELAKKLGINLKDITRRLTSEGLRFKTPKDLIFSWEATSQFAESIGIEPVFDDPDLRRDAVSHRERRKAGPAGQVIGKGMVLRPGIVSVMGHVDHGKTTLLDALRNTNVAAREAGGITQRLSAFKQQQPGEESNHGKAITFLDTPGHKAFFRMRSNGAYLSDMVVLIIACDEGIKPQTKESYDLALESELPVVIALNKIDLPVDTSKIKRRLERLGWVPSPSGTAATNSSTAPPSNVRAVVEISAKERRNLDVLVSTLANTCREMNLWEDTTCPPEATVVEVWSEDGSRGRVLKVIVHCGVLEVGQHFVVGYQAGRVRAIFDEDRKQVERAMPGDPVEIVGLYRGTLPSPGDDLFVVSRDKAEQVVEFRNLVTDFQGTEGKYDQALINSIHRESAHSAEDTDEQTNEGEEEEEGDDEEEEEDEDEKATVPYEEEEEPVVNVVLKADNLGSLYTLVDACNELSSQGGPKVNIVRAGVGNVSATDVAYATSAECAIYTFNVGLTHDIKLRKVNNKLKIRIKHFDVFYHLLDDLKKEQDALR</sequence>